<name>W7CEI9_9LIST</name>
<keyword evidence="1" id="KW-0472">Membrane</keyword>
<gene>
    <name evidence="2" type="ORF">BCAMP_09505</name>
</gene>
<keyword evidence="1" id="KW-0812">Transmembrane</keyword>
<feature type="transmembrane region" description="Helical" evidence="1">
    <location>
        <begin position="6"/>
        <end position="21"/>
    </location>
</feature>
<comment type="caution">
    <text evidence="2">The sequence shown here is derived from an EMBL/GenBank/DDBJ whole genome shotgun (WGS) entry which is preliminary data.</text>
</comment>
<evidence type="ECO:0008006" key="4">
    <source>
        <dbReference type="Google" id="ProtNLM"/>
    </source>
</evidence>
<evidence type="ECO:0000313" key="2">
    <source>
        <dbReference type="EMBL" id="EUJ37734.1"/>
    </source>
</evidence>
<dbReference type="OrthoDB" id="1632160at2"/>
<keyword evidence="1" id="KW-1133">Transmembrane helix</keyword>
<evidence type="ECO:0000313" key="3">
    <source>
        <dbReference type="Proteomes" id="UP000019243"/>
    </source>
</evidence>
<proteinExistence type="predicted"/>
<dbReference type="STRING" id="1265861.BCAMP_09505"/>
<dbReference type="RefSeq" id="WP_035315060.1">
    <property type="nucleotide sequence ID" value="NZ_AODH01000039.1"/>
</dbReference>
<dbReference type="EMBL" id="AODH01000039">
    <property type="protein sequence ID" value="EUJ37734.1"/>
    <property type="molecule type" value="Genomic_DNA"/>
</dbReference>
<dbReference type="Proteomes" id="UP000019243">
    <property type="component" value="Unassembled WGS sequence"/>
</dbReference>
<organism evidence="2 3">
    <name type="scientific">Brochothrix campestris FSL F6-1037</name>
    <dbReference type="NCBI Taxonomy" id="1265861"/>
    <lineage>
        <taxon>Bacteria</taxon>
        <taxon>Bacillati</taxon>
        <taxon>Bacillota</taxon>
        <taxon>Bacilli</taxon>
        <taxon>Bacillales</taxon>
        <taxon>Listeriaceae</taxon>
        <taxon>Brochothrix</taxon>
    </lineage>
</organism>
<evidence type="ECO:0000256" key="1">
    <source>
        <dbReference type="SAM" id="Phobius"/>
    </source>
</evidence>
<feature type="transmembrane region" description="Helical" evidence="1">
    <location>
        <begin position="28"/>
        <end position="51"/>
    </location>
</feature>
<keyword evidence="3" id="KW-1185">Reference proteome</keyword>
<feature type="transmembrane region" description="Helical" evidence="1">
    <location>
        <begin position="57"/>
        <end position="76"/>
    </location>
</feature>
<protein>
    <recommendedName>
        <fullName evidence="4">GlsB/YeaQ/YmgE family stress response membrane protein</fullName>
    </recommendedName>
</protein>
<sequence>MIEMTLLIGAIIGLVAGAVMYHKIPASWLTNVVAGLTGAFVGEGLFGYWGPIIGQTMVVPTIIGALFFVVLLSFLLTMTSRRNYI</sequence>
<accession>W7CEI9</accession>
<reference evidence="2 3" key="1">
    <citation type="submission" date="2012-12" db="EMBL/GenBank/DDBJ databases">
        <title>Novel taxa of Listeriaceae from agricultural environments in the United States.</title>
        <authorList>
            <person name="den Bakker H.C."/>
            <person name="Allred A."/>
            <person name="Warchocki S."/>
            <person name="Wright E.M."/>
            <person name="Burrell A."/>
            <person name="Nightingale K.K."/>
            <person name="Kephart D."/>
            <person name="Wiedmann M."/>
        </authorList>
    </citation>
    <scope>NUCLEOTIDE SEQUENCE [LARGE SCALE GENOMIC DNA]</scope>
    <source>
        <strain evidence="2 3">FSL F6-1037</strain>
    </source>
</reference>
<dbReference type="AlphaFoldDB" id="W7CEI9"/>